<evidence type="ECO:0000256" key="3">
    <source>
        <dbReference type="SAM" id="MobiDB-lite"/>
    </source>
</evidence>
<dbReference type="InterPro" id="IPR036291">
    <property type="entry name" value="NAD(P)-bd_dom_sf"/>
</dbReference>
<accession>A0AAV0R174</accession>
<dbReference type="PANTHER" id="PTHR48107">
    <property type="entry name" value="NADPH-DEPENDENT ALDEHYDE REDUCTASE-LIKE PROTEIN, CHLOROPLASTIC-RELATED"/>
    <property type="match status" value="1"/>
</dbReference>
<dbReference type="PRINTS" id="PR00081">
    <property type="entry name" value="GDHRDH"/>
</dbReference>
<reference evidence="4" key="1">
    <citation type="submission" date="2022-08" db="EMBL/GenBank/DDBJ databases">
        <authorList>
            <person name="Gutierrez-Valencia J."/>
        </authorList>
    </citation>
    <scope>NUCLEOTIDE SEQUENCE</scope>
</reference>
<feature type="region of interest" description="Disordered" evidence="3">
    <location>
        <begin position="1"/>
        <end position="37"/>
    </location>
</feature>
<dbReference type="Pfam" id="PF13561">
    <property type="entry name" value="adh_short_C2"/>
    <property type="match status" value="1"/>
</dbReference>
<evidence type="ECO:0000256" key="1">
    <source>
        <dbReference type="ARBA" id="ARBA00006484"/>
    </source>
</evidence>
<organism evidence="4 5">
    <name type="scientific">Linum tenue</name>
    <dbReference type="NCBI Taxonomy" id="586396"/>
    <lineage>
        <taxon>Eukaryota</taxon>
        <taxon>Viridiplantae</taxon>
        <taxon>Streptophyta</taxon>
        <taxon>Embryophyta</taxon>
        <taxon>Tracheophyta</taxon>
        <taxon>Spermatophyta</taxon>
        <taxon>Magnoliopsida</taxon>
        <taxon>eudicotyledons</taxon>
        <taxon>Gunneridae</taxon>
        <taxon>Pentapetalae</taxon>
        <taxon>rosids</taxon>
        <taxon>fabids</taxon>
        <taxon>Malpighiales</taxon>
        <taxon>Linaceae</taxon>
        <taxon>Linum</taxon>
    </lineage>
</organism>
<comment type="similarity">
    <text evidence="1">Belongs to the short-chain dehydrogenases/reductases (SDR) family.</text>
</comment>
<dbReference type="EMBL" id="CAMGYJ010000010">
    <property type="protein sequence ID" value="CAI0551455.1"/>
    <property type="molecule type" value="Genomic_DNA"/>
</dbReference>
<evidence type="ECO:0000313" key="5">
    <source>
        <dbReference type="Proteomes" id="UP001154282"/>
    </source>
</evidence>
<keyword evidence="2" id="KW-0560">Oxidoreductase</keyword>
<keyword evidence="5" id="KW-1185">Reference proteome</keyword>
<dbReference type="AlphaFoldDB" id="A0AAV0R174"/>
<dbReference type="InterPro" id="IPR002347">
    <property type="entry name" value="SDR_fam"/>
</dbReference>
<gene>
    <name evidence="4" type="ORF">LITE_LOCUS45977</name>
</gene>
<evidence type="ECO:0000313" key="4">
    <source>
        <dbReference type="EMBL" id="CAI0551455.1"/>
    </source>
</evidence>
<protein>
    <submittedName>
        <fullName evidence="4">Uncharacterized protein</fullName>
    </submittedName>
</protein>
<dbReference type="Gene3D" id="3.40.50.720">
    <property type="entry name" value="NAD(P)-binding Rossmann-like Domain"/>
    <property type="match status" value="1"/>
</dbReference>
<name>A0AAV0R174_9ROSI</name>
<feature type="compositionally biased region" description="Polar residues" evidence="3">
    <location>
        <begin position="1"/>
        <end position="17"/>
    </location>
</feature>
<comment type="caution">
    <text evidence="4">The sequence shown here is derived from an EMBL/GenBank/DDBJ whole genome shotgun (WGS) entry which is preliminary data.</text>
</comment>
<dbReference type="GO" id="GO:0016614">
    <property type="term" value="F:oxidoreductase activity, acting on CH-OH group of donors"/>
    <property type="evidence" value="ECO:0007669"/>
    <property type="project" value="UniProtKB-ARBA"/>
</dbReference>
<dbReference type="PANTHER" id="PTHR48107:SF16">
    <property type="entry name" value="NADPH-DEPENDENT ALDEHYDE REDUCTASE 1, CHLOROPLASTIC"/>
    <property type="match status" value="1"/>
</dbReference>
<proteinExistence type="inferred from homology"/>
<dbReference type="SUPFAM" id="SSF51735">
    <property type="entry name" value="NAD(P)-binding Rossmann-fold domains"/>
    <property type="match status" value="1"/>
</dbReference>
<dbReference type="Pfam" id="PF00106">
    <property type="entry name" value="adh_short"/>
    <property type="match status" value="1"/>
</dbReference>
<sequence length="309" mass="34080">MASGGSDQTFPPQQQKDQPGKEHVMDPTPQFSIPDYKPSNKLQSCLVMGGAYTAGESGAGDGWRFRDRASSLPLQGAKVAFTFVKGKEDKDAEDVLQLLKKAKNPDAKDPIAIPGDLGFDENCKRAVDEVANAYGKIDILLNNNAEQYESSTVEEMDEPRLERVFRTNIFSYFFMTRYFLIYPSVGHFVEHSVGMVFLILLICSHPLQACSEIHEGSAIINTTSINAYKGNAELLDYTANGVAPGQIWTPLIPASFREEKVTSFGKEVLMQRAGQPMEVAPSYVFLACNHCSSYITGQVIHPNEPDLVI</sequence>
<dbReference type="Proteomes" id="UP001154282">
    <property type="component" value="Unassembled WGS sequence"/>
</dbReference>
<evidence type="ECO:0000256" key="2">
    <source>
        <dbReference type="ARBA" id="ARBA00023002"/>
    </source>
</evidence>